<dbReference type="Proteomes" id="UP000198767">
    <property type="component" value="Unassembled WGS sequence"/>
</dbReference>
<feature type="signal peptide" evidence="2">
    <location>
        <begin position="1"/>
        <end position="20"/>
    </location>
</feature>
<dbReference type="SMART" id="SM00062">
    <property type="entry name" value="PBPb"/>
    <property type="match status" value="1"/>
</dbReference>
<dbReference type="OrthoDB" id="7354650at2"/>
<organism evidence="4 5">
    <name type="scientific">Epibacterium ulvae</name>
    <dbReference type="NCBI Taxonomy" id="1156985"/>
    <lineage>
        <taxon>Bacteria</taxon>
        <taxon>Pseudomonadati</taxon>
        <taxon>Pseudomonadota</taxon>
        <taxon>Alphaproteobacteria</taxon>
        <taxon>Rhodobacterales</taxon>
        <taxon>Roseobacteraceae</taxon>
        <taxon>Epibacterium</taxon>
    </lineage>
</organism>
<feature type="domain" description="Solute-binding protein family 3/N-terminal" evidence="3">
    <location>
        <begin position="22"/>
        <end position="246"/>
    </location>
</feature>
<gene>
    <name evidence="4" type="ORF">SAMN04488118_12220</name>
</gene>
<dbReference type="InterPro" id="IPR001638">
    <property type="entry name" value="Solute-binding_3/MltF_N"/>
</dbReference>
<reference evidence="4 5" key="1">
    <citation type="submission" date="2016-10" db="EMBL/GenBank/DDBJ databases">
        <authorList>
            <person name="de Groot N.N."/>
        </authorList>
    </citation>
    <scope>NUCLEOTIDE SEQUENCE [LARGE SCALE GENOMIC DNA]</scope>
    <source>
        <strain evidence="4 5">U95</strain>
    </source>
</reference>
<feature type="chain" id="PRO_5011437448" evidence="2">
    <location>
        <begin position="21"/>
        <end position="246"/>
    </location>
</feature>
<dbReference type="PANTHER" id="PTHR35936:SF25">
    <property type="entry name" value="ABC TRANSPORTER SUBSTRATE-BINDING PROTEIN"/>
    <property type="match status" value="1"/>
</dbReference>
<evidence type="ECO:0000256" key="2">
    <source>
        <dbReference type="SAM" id="SignalP"/>
    </source>
</evidence>
<dbReference type="AlphaFoldDB" id="A0A1G5RJE9"/>
<accession>A0A1G5RJE9</accession>
<dbReference type="RefSeq" id="WP_090221297.1">
    <property type="nucleotide sequence ID" value="NZ_FMWG01000022.1"/>
</dbReference>
<dbReference type="Gene3D" id="3.40.190.10">
    <property type="entry name" value="Periplasmic binding protein-like II"/>
    <property type="match status" value="2"/>
</dbReference>
<evidence type="ECO:0000259" key="3">
    <source>
        <dbReference type="SMART" id="SM00062"/>
    </source>
</evidence>
<name>A0A1G5RJE9_9RHOB</name>
<dbReference type="STRING" id="1156985.SAMN04488118_12220"/>
<dbReference type="Pfam" id="PF00497">
    <property type="entry name" value="SBP_bac_3"/>
    <property type="match status" value="1"/>
</dbReference>
<dbReference type="PANTHER" id="PTHR35936">
    <property type="entry name" value="MEMBRANE-BOUND LYTIC MUREIN TRANSGLYCOSYLASE F"/>
    <property type="match status" value="1"/>
</dbReference>
<evidence type="ECO:0000256" key="1">
    <source>
        <dbReference type="ARBA" id="ARBA00022729"/>
    </source>
</evidence>
<evidence type="ECO:0000313" key="5">
    <source>
        <dbReference type="Proteomes" id="UP000198767"/>
    </source>
</evidence>
<keyword evidence="1 2" id="KW-0732">Signal</keyword>
<evidence type="ECO:0000313" key="4">
    <source>
        <dbReference type="EMBL" id="SCZ74167.1"/>
    </source>
</evidence>
<protein>
    <submittedName>
        <fullName evidence="4">Amino acid ABC transporter substrate-binding protein, PAAT family</fullName>
    </submittedName>
</protein>
<sequence>MRRCLLALLAVCATLASASAQPLKLLTLEYPPFFSTNLEGRGFMPQLVRETFHRAGYDVDIQFMTWRRALALVATGQADGLVGAYYTKERAKFMAYTDLIARNEEVFVRTKDNPFLYTGQQDLRKYSIGALDGSAPHERLKGDGFETTASTSFEHVFLKLGAKRIEVMLIGRAVMNHMLATNPKLASLQEQLEVLEPPYYTGEFFTTIIKARPDADEIVLAFNTALSEMKTDGSLKALLAKYGQNC</sequence>
<keyword evidence="5" id="KW-1185">Reference proteome</keyword>
<dbReference type="SUPFAM" id="SSF53850">
    <property type="entry name" value="Periplasmic binding protein-like II"/>
    <property type="match status" value="1"/>
</dbReference>
<proteinExistence type="predicted"/>
<dbReference type="EMBL" id="FMWG01000022">
    <property type="protein sequence ID" value="SCZ74167.1"/>
    <property type="molecule type" value="Genomic_DNA"/>
</dbReference>